<dbReference type="EMBL" id="PVWG01000002">
    <property type="protein sequence ID" value="PSB21760.1"/>
    <property type="molecule type" value="Genomic_DNA"/>
</dbReference>
<dbReference type="InterPro" id="IPR025433">
    <property type="entry name" value="DUF4168"/>
</dbReference>
<evidence type="ECO:0000313" key="3">
    <source>
        <dbReference type="EMBL" id="PSB21760.1"/>
    </source>
</evidence>
<comment type="caution">
    <text evidence="3">The sequence shown here is derived from an EMBL/GenBank/DDBJ whole genome shotgun (WGS) entry which is preliminary data.</text>
</comment>
<accession>A0A2T1DMN6</accession>
<proteinExistence type="predicted"/>
<protein>
    <submittedName>
        <fullName evidence="3">DUF4168 domain-containing protein</fullName>
    </submittedName>
</protein>
<feature type="chain" id="PRO_5015593043" evidence="1">
    <location>
        <begin position="20"/>
        <end position="125"/>
    </location>
</feature>
<evidence type="ECO:0000256" key="1">
    <source>
        <dbReference type="SAM" id="SignalP"/>
    </source>
</evidence>
<feature type="signal peptide" evidence="1">
    <location>
        <begin position="1"/>
        <end position="19"/>
    </location>
</feature>
<dbReference type="AlphaFoldDB" id="A0A2T1DMN6"/>
<reference evidence="3 4" key="2">
    <citation type="submission" date="2018-03" db="EMBL/GenBank/DDBJ databases">
        <title>The ancient ancestry and fast evolution of plastids.</title>
        <authorList>
            <person name="Moore K.R."/>
            <person name="Magnabosco C."/>
            <person name="Momper L."/>
            <person name="Gold D.A."/>
            <person name="Bosak T."/>
            <person name="Fournier G.P."/>
        </authorList>
    </citation>
    <scope>NUCLEOTIDE SEQUENCE [LARGE SCALE GENOMIC DNA]</scope>
    <source>
        <strain evidence="3 4">ULC007</strain>
    </source>
</reference>
<dbReference type="Pfam" id="PF13767">
    <property type="entry name" value="DUF4168"/>
    <property type="match status" value="1"/>
</dbReference>
<keyword evidence="4" id="KW-1185">Reference proteome</keyword>
<feature type="domain" description="DUF4168" evidence="2">
    <location>
        <begin position="42"/>
        <end position="116"/>
    </location>
</feature>
<dbReference type="OrthoDB" id="467545at2"/>
<gene>
    <name evidence="3" type="ORF">C7B65_03540</name>
</gene>
<dbReference type="STRING" id="1920490.GCA_001895925_01696"/>
<organism evidence="3 4">
    <name type="scientific">Phormidesmis priestleyi ULC007</name>
    <dbReference type="NCBI Taxonomy" id="1920490"/>
    <lineage>
        <taxon>Bacteria</taxon>
        <taxon>Bacillati</taxon>
        <taxon>Cyanobacteriota</taxon>
        <taxon>Cyanophyceae</taxon>
        <taxon>Leptolyngbyales</taxon>
        <taxon>Leptolyngbyaceae</taxon>
        <taxon>Phormidesmis</taxon>
    </lineage>
</organism>
<keyword evidence="1" id="KW-0732">Signal</keyword>
<sequence length="125" mass="13719">MVCISLCLLAPIASWASDADLSSITSPSSNLARPDTNNIPSEKVTQFVNVYLQVVALIERREGELQAAETESESLRIQRDIEMAAIVLIETAGLNRQEYLQLLSLANVDPEFGERVVTLIQETAT</sequence>
<evidence type="ECO:0000313" key="4">
    <source>
        <dbReference type="Proteomes" id="UP000238634"/>
    </source>
</evidence>
<dbReference type="Proteomes" id="UP000238634">
    <property type="component" value="Unassembled WGS sequence"/>
</dbReference>
<name>A0A2T1DMN6_9CYAN</name>
<evidence type="ECO:0000259" key="2">
    <source>
        <dbReference type="Pfam" id="PF13767"/>
    </source>
</evidence>
<reference evidence="3 4" key="1">
    <citation type="submission" date="2018-02" db="EMBL/GenBank/DDBJ databases">
        <authorList>
            <person name="Cohen D.B."/>
            <person name="Kent A.D."/>
        </authorList>
    </citation>
    <scope>NUCLEOTIDE SEQUENCE [LARGE SCALE GENOMIC DNA]</scope>
    <source>
        <strain evidence="3 4">ULC007</strain>
    </source>
</reference>